<sequence length="325" mass="34320">MRISTFRFRRATGAAALSLAALVAGAGCGAGDDPALRAATPQSAVSTIATPQAAPSQAAVDRQVQRIEAKRNLRIGAYAIDAGTGRFVSHRAGQRFPYASTFKAMACGAVLKKARTSDPGLMERVIRYTVDDLVDYSPETKKHVDTGMTVSALCHAAITQSDNTAGNLVMKQIGGPAGLTRFFRSLGDEDSRADRWETALNEWKPGEKRDTTVPGAWARNLRALTAGDALAPADREQLIAWMKANTTGDARIRAGLPDSWTIGDKTGTAGVYGNANDIAVVWPEPGDAPLIMVILTTAKKKDAEADDAAIAETAAILARGLGEKV</sequence>
<dbReference type="EMBL" id="JADBDZ010000001">
    <property type="protein sequence ID" value="MBE1534030.1"/>
    <property type="molecule type" value="Genomic_DNA"/>
</dbReference>
<dbReference type="PANTHER" id="PTHR35333:SF3">
    <property type="entry name" value="BETA-LACTAMASE-TYPE TRANSPEPTIDASE FOLD CONTAINING PROTEIN"/>
    <property type="match status" value="1"/>
</dbReference>
<keyword evidence="9" id="KW-1185">Reference proteome</keyword>
<dbReference type="EC" id="3.5.2.6" evidence="2 5"/>
<dbReference type="NCBIfam" id="NF033103">
    <property type="entry name" value="bla_class_A"/>
    <property type="match status" value="1"/>
</dbReference>
<evidence type="ECO:0000256" key="1">
    <source>
        <dbReference type="ARBA" id="ARBA00009009"/>
    </source>
</evidence>
<dbReference type="InterPro" id="IPR000871">
    <property type="entry name" value="Beta-lactam_class-A"/>
</dbReference>
<dbReference type="GO" id="GO:0008800">
    <property type="term" value="F:beta-lactamase activity"/>
    <property type="evidence" value="ECO:0007669"/>
    <property type="project" value="UniProtKB-EC"/>
</dbReference>
<evidence type="ECO:0000256" key="2">
    <source>
        <dbReference type="ARBA" id="ARBA00012865"/>
    </source>
</evidence>
<evidence type="ECO:0000313" key="9">
    <source>
        <dbReference type="Proteomes" id="UP000627838"/>
    </source>
</evidence>
<evidence type="ECO:0000313" key="8">
    <source>
        <dbReference type="EMBL" id="MBE1534030.1"/>
    </source>
</evidence>
<evidence type="ECO:0000259" key="7">
    <source>
        <dbReference type="Pfam" id="PF13354"/>
    </source>
</evidence>
<evidence type="ECO:0000256" key="4">
    <source>
        <dbReference type="ARBA" id="ARBA00023251"/>
    </source>
</evidence>
<dbReference type="Gene3D" id="3.40.710.10">
    <property type="entry name" value="DD-peptidase/beta-lactamase superfamily"/>
    <property type="match status" value="1"/>
</dbReference>
<comment type="similarity">
    <text evidence="1 5">Belongs to the class-A beta-lactamase family.</text>
</comment>
<dbReference type="PROSITE" id="PS00146">
    <property type="entry name" value="BETA_LACTAMASE_A"/>
    <property type="match status" value="1"/>
</dbReference>
<feature type="chain" id="PRO_5045321935" description="Beta-lactamase" evidence="6">
    <location>
        <begin position="27"/>
        <end position="325"/>
    </location>
</feature>
<dbReference type="Pfam" id="PF13354">
    <property type="entry name" value="Beta-lactamase2"/>
    <property type="match status" value="1"/>
</dbReference>
<dbReference type="PRINTS" id="PR00118">
    <property type="entry name" value="BLACTAMASEA"/>
</dbReference>
<keyword evidence="4 5" id="KW-0046">Antibiotic resistance</keyword>
<protein>
    <recommendedName>
        <fullName evidence="2 5">Beta-lactamase</fullName>
        <ecNumber evidence="2 5">3.5.2.6</ecNumber>
    </recommendedName>
</protein>
<evidence type="ECO:0000256" key="3">
    <source>
        <dbReference type="ARBA" id="ARBA00022801"/>
    </source>
</evidence>
<dbReference type="PROSITE" id="PS51257">
    <property type="entry name" value="PROKAR_LIPOPROTEIN"/>
    <property type="match status" value="1"/>
</dbReference>
<evidence type="ECO:0000256" key="6">
    <source>
        <dbReference type="SAM" id="SignalP"/>
    </source>
</evidence>
<feature type="signal peptide" evidence="6">
    <location>
        <begin position="1"/>
        <end position="26"/>
    </location>
</feature>
<dbReference type="SUPFAM" id="SSF56601">
    <property type="entry name" value="beta-lactamase/transpeptidase-like"/>
    <property type="match status" value="1"/>
</dbReference>
<dbReference type="Proteomes" id="UP000627838">
    <property type="component" value="Unassembled WGS sequence"/>
</dbReference>
<dbReference type="RefSeq" id="WP_192760476.1">
    <property type="nucleotide sequence ID" value="NZ_JADBDZ010000001.1"/>
</dbReference>
<reference evidence="8 9" key="1">
    <citation type="submission" date="2020-10" db="EMBL/GenBank/DDBJ databases">
        <title>Sequencing the genomes of 1000 actinobacteria strains.</title>
        <authorList>
            <person name="Klenk H.-P."/>
        </authorList>
    </citation>
    <scope>NUCLEOTIDE SEQUENCE [LARGE SCALE GENOMIC DNA]</scope>
    <source>
        <strain evidence="8 9">DSM 46744</strain>
    </source>
</reference>
<accession>A0ABR9JV95</accession>
<name>A0ABR9JV95_9ACTN</name>
<organism evidence="8 9">
    <name type="scientific">Actinomadura algeriensis</name>
    <dbReference type="NCBI Taxonomy" id="1679523"/>
    <lineage>
        <taxon>Bacteria</taxon>
        <taxon>Bacillati</taxon>
        <taxon>Actinomycetota</taxon>
        <taxon>Actinomycetes</taxon>
        <taxon>Streptosporangiales</taxon>
        <taxon>Thermomonosporaceae</taxon>
        <taxon>Actinomadura</taxon>
    </lineage>
</organism>
<gene>
    <name evidence="8" type="ORF">H4W34_003863</name>
</gene>
<proteinExistence type="inferred from homology"/>
<comment type="caution">
    <text evidence="8">The sequence shown here is derived from an EMBL/GenBank/DDBJ whole genome shotgun (WGS) entry which is preliminary data.</text>
</comment>
<keyword evidence="3 5" id="KW-0378">Hydrolase</keyword>
<dbReference type="PANTHER" id="PTHR35333">
    <property type="entry name" value="BETA-LACTAMASE"/>
    <property type="match status" value="1"/>
</dbReference>
<comment type="catalytic activity">
    <reaction evidence="5">
        <text>a beta-lactam + H2O = a substituted beta-amino acid</text>
        <dbReference type="Rhea" id="RHEA:20401"/>
        <dbReference type="ChEBI" id="CHEBI:15377"/>
        <dbReference type="ChEBI" id="CHEBI:35627"/>
        <dbReference type="ChEBI" id="CHEBI:140347"/>
        <dbReference type="EC" id="3.5.2.6"/>
    </reaction>
</comment>
<feature type="domain" description="Beta-lactamase class A catalytic" evidence="7">
    <location>
        <begin position="77"/>
        <end position="296"/>
    </location>
</feature>
<evidence type="ECO:0000256" key="5">
    <source>
        <dbReference type="RuleBase" id="RU361140"/>
    </source>
</evidence>
<dbReference type="InterPro" id="IPR023650">
    <property type="entry name" value="Beta-lactam_class-A_AS"/>
</dbReference>
<dbReference type="InterPro" id="IPR045155">
    <property type="entry name" value="Beta-lactam_cat"/>
</dbReference>
<dbReference type="InterPro" id="IPR012338">
    <property type="entry name" value="Beta-lactam/transpept-like"/>
</dbReference>
<keyword evidence="6" id="KW-0732">Signal</keyword>